<protein>
    <recommendedName>
        <fullName evidence="1">Tc1-like transposase DDE domain-containing protein</fullName>
    </recommendedName>
</protein>
<evidence type="ECO:0000313" key="2">
    <source>
        <dbReference type="Ensembl" id="ENSCCRP00000171298.1"/>
    </source>
</evidence>
<dbReference type="InterPro" id="IPR038717">
    <property type="entry name" value="Tc1-like_DDE_dom"/>
</dbReference>
<dbReference type="PANTHER" id="PTHR23022:SF135">
    <property type="entry name" value="SI:DKEY-77F5.3"/>
    <property type="match status" value="1"/>
</dbReference>
<feature type="domain" description="Tc1-like transposase DDE" evidence="1">
    <location>
        <begin position="211"/>
        <end position="266"/>
    </location>
</feature>
<dbReference type="Proteomes" id="UP001108240">
    <property type="component" value="Unplaced"/>
</dbReference>
<name>A0A9J8CP80_CYPCA</name>
<evidence type="ECO:0000313" key="3">
    <source>
        <dbReference type="Proteomes" id="UP001108240"/>
    </source>
</evidence>
<reference evidence="2" key="1">
    <citation type="submission" date="2025-08" db="UniProtKB">
        <authorList>
            <consortium name="Ensembl"/>
        </authorList>
    </citation>
    <scope>IDENTIFICATION</scope>
</reference>
<dbReference type="Gene3D" id="1.10.10.10">
    <property type="entry name" value="Winged helix-like DNA-binding domain superfamily/Winged helix DNA-binding domain"/>
    <property type="match status" value="1"/>
</dbReference>
<proteinExistence type="predicted"/>
<dbReference type="OMA" id="FARTHQN"/>
<dbReference type="SUPFAM" id="SSF46689">
    <property type="entry name" value="Homeodomain-like"/>
    <property type="match status" value="1"/>
</dbReference>
<dbReference type="PANTHER" id="PTHR23022">
    <property type="entry name" value="TRANSPOSABLE ELEMENT-RELATED"/>
    <property type="match status" value="1"/>
</dbReference>
<dbReference type="Gene3D" id="3.30.420.10">
    <property type="entry name" value="Ribonuclease H-like superfamily/Ribonuclease H"/>
    <property type="match status" value="1"/>
</dbReference>
<dbReference type="AlphaFoldDB" id="A0A9J8CP80"/>
<keyword evidence="3" id="KW-1185">Reference proteome</keyword>
<dbReference type="InterPro" id="IPR036388">
    <property type="entry name" value="WH-like_DNA-bd_sf"/>
</dbReference>
<dbReference type="GeneTree" id="ENSGT01150000286933"/>
<dbReference type="InterPro" id="IPR052338">
    <property type="entry name" value="Transposase_5"/>
</dbReference>
<accession>A0A9J8CP80</accession>
<dbReference type="Pfam" id="PF13358">
    <property type="entry name" value="DDE_3"/>
    <property type="match status" value="1"/>
</dbReference>
<evidence type="ECO:0000259" key="1">
    <source>
        <dbReference type="Pfam" id="PF13358"/>
    </source>
</evidence>
<reference evidence="2" key="2">
    <citation type="submission" date="2025-09" db="UniProtKB">
        <authorList>
            <consortium name="Ensembl"/>
        </authorList>
    </citation>
    <scope>IDENTIFICATION</scope>
</reference>
<dbReference type="Ensembl" id="ENSCCRT00000130123.1">
    <property type="protein sequence ID" value="ENSCCRP00000171298.1"/>
    <property type="gene ID" value="ENSCCRG00000056699.1"/>
</dbReference>
<dbReference type="InterPro" id="IPR036397">
    <property type="entry name" value="RNaseH_sf"/>
</dbReference>
<dbReference type="GO" id="GO:0003676">
    <property type="term" value="F:nucleic acid binding"/>
    <property type="evidence" value="ECO:0007669"/>
    <property type="project" value="InterPro"/>
</dbReference>
<sequence>MGKKGDLSNFERGMVVGARQAGLSISQSAHLLEFSRTTISRVYKEWCEKGKTSSMWQSCGRKCLVDARGQRRMGRLIQADRRATLTEITTRYNRGMQQSICEATTRTTLRRMGYNIEDWKNVAWSDESRFLLRHSDGRVRIWRKQNENMDPSCLVTTVQAGGGGVMVWRMFSWHTFGPLGPIGHRLNATAYLSIVSDHVHPFMTTMYPSSDSYFQQDNAPCHKARIISNWFLEHDNEFTVLKWPPQSPDLNPIEHLWDVVERELRALDVHPTNLHQLQDAILSIWANISKQCFQHLVESMPRRIKAVLKAKGGQTQY</sequence>
<organism evidence="2 3">
    <name type="scientific">Cyprinus carpio carpio</name>
    <dbReference type="NCBI Taxonomy" id="630221"/>
    <lineage>
        <taxon>Eukaryota</taxon>
        <taxon>Metazoa</taxon>
        <taxon>Chordata</taxon>
        <taxon>Craniata</taxon>
        <taxon>Vertebrata</taxon>
        <taxon>Euteleostomi</taxon>
        <taxon>Actinopterygii</taxon>
        <taxon>Neopterygii</taxon>
        <taxon>Teleostei</taxon>
        <taxon>Ostariophysi</taxon>
        <taxon>Cypriniformes</taxon>
        <taxon>Cyprinidae</taxon>
        <taxon>Cyprininae</taxon>
        <taxon>Cyprinus</taxon>
    </lineage>
</organism>
<dbReference type="InterPro" id="IPR009057">
    <property type="entry name" value="Homeodomain-like_sf"/>
</dbReference>